<dbReference type="NCBIfam" id="NF010052">
    <property type="entry name" value="PRK13529.1"/>
    <property type="match status" value="1"/>
</dbReference>
<comment type="cofactor">
    <cofactor evidence="1">
        <name>Mn(2+)</name>
        <dbReference type="ChEBI" id="CHEBI:29035"/>
    </cofactor>
</comment>
<proteinExistence type="inferred from homology"/>
<dbReference type="EMBL" id="JBEPEK010000121">
    <property type="protein sequence ID" value="MER7181486.1"/>
    <property type="molecule type" value="Genomic_DNA"/>
</dbReference>
<keyword evidence="10" id="KW-1185">Reference proteome</keyword>
<protein>
    <submittedName>
        <fullName evidence="9">NAD-dependent malic enzyme</fullName>
        <ecNumber evidence="9">1.1.1.38</ecNumber>
    </submittedName>
</protein>
<dbReference type="PRINTS" id="PR00072">
    <property type="entry name" value="MALOXRDTASE"/>
</dbReference>
<dbReference type="GO" id="GO:0016491">
    <property type="term" value="F:oxidoreductase activity"/>
    <property type="evidence" value="ECO:0007669"/>
    <property type="project" value="UniProtKB-KW"/>
</dbReference>
<dbReference type="SMART" id="SM00919">
    <property type="entry name" value="Malic_M"/>
    <property type="match status" value="1"/>
</dbReference>
<evidence type="ECO:0000259" key="8">
    <source>
        <dbReference type="SMART" id="SM01274"/>
    </source>
</evidence>
<accession>A0ABV1WXK4</accession>
<organism evidence="9 10">
    <name type="scientific">Streptomyces hyaluromycini</name>
    <dbReference type="NCBI Taxonomy" id="1377993"/>
    <lineage>
        <taxon>Bacteria</taxon>
        <taxon>Bacillati</taxon>
        <taxon>Actinomycetota</taxon>
        <taxon>Actinomycetes</taxon>
        <taxon>Kitasatosporales</taxon>
        <taxon>Streptomycetaceae</taxon>
        <taxon>Streptomyces</taxon>
    </lineage>
</organism>
<dbReference type="SMART" id="SM01274">
    <property type="entry name" value="malic"/>
    <property type="match status" value="1"/>
</dbReference>
<sequence length="614" mass="66952">MAPWQIPTRPLETIFRISPRYVDKRHVRPPAERAPSGTARRTGQAWKQGVDNRSHAYRGVLMPIHTHSVLLDPLTNRGTAFTAEERERLGLAGRLPDAVLTLDQQAIRAYEQLQQEPTELAKFINLEQVHDRNEVLYYRLLQDHLAELLPIVYDPTVGEAIKRYSHEYRSPRGVFLSIDRPQDVRSSFEALQLHRDEVDLVVVTDAEEILGIGDWGVQGIQISVGKLAVYTAAAGLHPARCVPVVMDVGTDNENLLNDPLYLGVRHSRVRGKAYDSFIENYLETVSELYPNALLHFEDFGPGNARRILETYGDRYRMFNDDMQGTGAITLAAAVSALKVTGESFGDQRVVVFGAGTAGVGIADQLRDAMVRDGLEPQEATRRVWLVDKQGLLVEGMPDLRDYQAPYARPASEVQGWADGDIDLLTTVQQVHPTMLIGTSTSPGAFDEEVVTAMAEHVERPIVFPLSNPTEKIEAMPADLLAWTDGKVLTATGIPVDPVGHDGVRHVIGQANNALLYPGLGLGTVVAGATRLTAGMLLAAAEAVAGQVDARAPGAPLLPPVANLRASSATVAVAVARAAVQDDVATRRPSDLVQAVQDTMWQPVYGPLSEKEASP</sequence>
<evidence type="ECO:0000259" key="7">
    <source>
        <dbReference type="SMART" id="SM00919"/>
    </source>
</evidence>
<evidence type="ECO:0000256" key="1">
    <source>
        <dbReference type="ARBA" id="ARBA00001936"/>
    </source>
</evidence>
<dbReference type="InterPro" id="IPR012302">
    <property type="entry name" value="Malic_NAD-bd"/>
</dbReference>
<evidence type="ECO:0000313" key="9">
    <source>
        <dbReference type="EMBL" id="MER7181486.1"/>
    </source>
</evidence>
<dbReference type="Gene3D" id="3.40.50.10380">
    <property type="entry name" value="Malic enzyme, N-terminal domain"/>
    <property type="match status" value="1"/>
</dbReference>
<evidence type="ECO:0000256" key="4">
    <source>
        <dbReference type="ARBA" id="ARBA00023027"/>
    </source>
</evidence>
<feature type="domain" description="Malic enzyme N-terminal" evidence="8">
    <location>
        <begin position="130"/>
        <end position="312"/>
    </location>
</feature>
<dbReference type="Gene3D" id="3.40.50.720">
    <property type="entry name" value="NAD(P)-binding Rossmann-like Domain"/>
    <property type="match status" value="1"/>
</dbReference>
<feature type="domain" description="Malic enzyme NAD-binding" evidence="7">
    <location>
        <begin position="322"/>
        <end position="579"/>
    </location>
</feature>
<comment type="caution">
    <text evidence="9">The sequence shown here is derived from an EMBL/GenBank/DDBJ whole genome shotgun (WGS) entry which is preliminary data.</text>
</comment>
<dbReference type="PANTHER" id="PTHR23406:SF34">
    <property type="entry name" value="NAD-DEPENDENT MALIC ENZYME, MITOCHONDRIAL"/>
    <property type="match status" value="1"/>
</dbReference>
<dbReference type="InterPro" id="IPR015884">
    <property type="entry name" value="Malic_enzyme_CS"/>
</dbReference>
<dbReference type="Pfam" id="PF03949">
    <property type="entry name" value="Malic_M"/>
    <property type="match status" value="1"/>
</dbReference>
<evidence type="ECO:0000256" key="2">
    <source>
        <dbReference type="ARBA" id="ARBA00008785"/>
    </source>
</evidence>
<dbReference type="InterPro" id="IPR012301">
    <property type="entry name" value="Malic_N_dom"/>
</dbReference>
<dbReference type="Pfam" id="PF00390">
    <property type="entry name" value="malic"/>
    <property type="match status" value="1"/>
</dbReference>
<dbReference type="InterPro" id="IPR001891">
    <property type="entry name" value="Malic_OxRdtase"/>
</dbReference>
<dbReference type="PIRSF" id="PIRSF000106">
    <property type="entry name" value="ME"/>
    <property type="match status" value="1"/>
</dbReference>
<gene>
    <name evidence="9" type="ORF">ABT404_18715</name>
</gene>
<dbReference type="PANTHER" id="PTHR23406">
    <property type="entry name" value="MALIC ENZYME-RELATED"/>
    <property type="match status" value="1"/>
</dbReference>
<dbReference type="InterPro" id="IPR036291">
    <property type="entry name" value="NAD(P)-bd_dom_sf"/>
</dbReference>
<keyword evidence="9" id="KW-0560">Oxidoreductase</keyword>
<dbReference type="SUPFAM" id="SSF53223">
    <property type="entry name" value="Aminoacid dehydrogenase-like, N-terminal domain"/>
    <property type="match status" value="1"/>
</dbReference>
<keyword evidence="4" id="KW-0520">NAD</keyword>
<dbReference type="EC" id="1.1.1.38" evidence="9"/>
<dbReference type="Proteomes" id="UP001474181">
    <property type="component" value="Unassembled WGS sequence"/>
</dbReference>
<evidence type="ECO:0000313" key="10">
    <source>
        <dbReference type="Proteomes" id="UP001474181"/>
    </source>
</evidence>
<keyword evidence="3 5" id="KW-0479">Metal-binding</keyword>
<name>A0ABV1WXK4_9ACTN</name>
<evidence type="ECO:0000256" key="5">
    <source>
        <dbReference type="RuleBase" id="RU003427"/>
    </source>
</evidence>
<evidence type="ECO:0000256" key="6">
    <source>
        <dbReference type="SAM" id="MobiDB-lite"/>
    </source>
</evidence>
<reference evidence="9 10" key="1">
    <citation type="submission" date="2024-06" db="EMBL/GenBank/DDBJ databases">
        <title>The Natural Products Discovery Center: Release of the First 8490 Sequenced Strains for Exploring Actinobacteria Biosynthetic Diversity.</title>
        <authorList>
            <person name="Kalkreuter E."/>
            <person name="Kautsar S.A."/>
            <person name="Yang D."/>
            <person name="Bader C.D."/>
            <person name="Teijaro C.N."/>
            <person name="Fluegel L."/>
            <person name="Davis C.M."/>
            <person name="Simpson J.R."/>
            <person name="Lauterbach L."/>
            <person name="Steele A.D."/>
            <person name="Gui C."/>
            <person name="Meng S."/>
            <person name="Li G."/>
            <person name="Viehrig K."/>
            <person name="Ye F."/>
            <person name="Su P."/>
            <person name="Kiefer A.F."/>
            <person name="Nichols A."/>
            <person name="Cepeda A.J."/>
            <person name="Yan W."/>
            <person name="Fan B."/>
            <person name="Jiang Y."/>
            <person name="Adhikari A."/>
            <person name="Zheng C.-J."/>
            <person name="Schuster L."/>
            <person name="Cowan T.M."/>
            <person name="Smanski M.J."/>
            <person name="Chevrette M.G."/>
            <person name="De Carvalho L.P.S."/>
            <person name="Shen B."/>
        </authorList>
    </citation>
    <scope>NUCLEOTIDE SEQUENCE [LARGE SCALE GENOMIC DNA]</scope>
    <source>
        <strain evidence="9 10">NPDC000234</strain>
    </source>
</reference>
<feature type="region of interest" description="Disordered" evidence="6">
    <location>
        <begin position="26"/>
        <end position="48"/>
    </location>
</feature>
<comment type="similarity">
    <text evidence="2 5">Belongs to the malic enzymes family.</text>
</comment>
<dbReference type="SUPFAM" id="SSF51735">
    <property type="entry name" value="NAD(P)-binding Rossmann-fold domains"/>
    <property type="match status" value="1"/>
</dbReference>
<dbReference type="PROSITE" id="PS00331">
    <property type="entry name" value="MALIC_ENZYMES"/>
    <property type="match status" value="1"/>
</dbReference>
<evidence type="ECO:0000256" key="3">
    <source>
        <dbReference type="ARBA" id="ARBA00022723"/>
    </source>
</evidence>
<dbReference type="InterPro" id="IPR046346">
    <property type="entry name" value="Aminoacid_DH-like_N_sf"/>
</dbReference>
<dbReference type="InterPro" id="IPR037062">
    <property type="entry name" value="Malic_N_dom_sf"/>
</dbReference>